<evidence type="ECO:0000313" key="3">
    <source>
        <dbReference type="Proteomes" id="UP000007015"/>
    </source>
</evidence>
<dbReference type="AlphaFoldDB" id="B8B690"/>
<protein>
    <submittedName>
        <fullName evidence="2">Uncharacterized protein</fullName>
    </submittedName>
</protein>
<dbReference type="HOGENOM" id="CLU_574141_0_0_1"/>
<name>B8B690_ORYSI</name>
<dbReference type="PANTHER" id="PTHR31973:SF187">
    <property type="entry name" value="MUTATOR TRANSPOSASE MUDRA PROTEIN"/>
    <property type="match status" value="1"/>
</dbReference>
<feature type="region of interest" description="Disordered" evidence="1">
    <location>
        <begin position="432"/>
        <end position="476"/>
    </location>
</feature>
<feature type="compositionally biased region" description="Basic residues" evidence="1">
    <location>
        <begin position="461"/>
        <end position="476"/>
    </location>
</feature>
<dbReference type="OMA" id="RDCASKM"/>
<evidence type="ECO:0000256" key="1">
    <source>
        <dbReference type="SAM" id="MobiDB-lite"/>
    </source>
</evidence>
<reference evidence="2 3" key="1">
    <citation type="journal article" date="2005" name="PLoS Biol.">
        <title>The genomes of Oryza sativa: a history of duplications.</title>
        <authorList>
            <person name="Yu J."/>
            <person name="Wang J."/>
            <person name="Lin W."/>
            <person name="Li S."/>
            <person name="Li H."/>
            <person name="Zhou J."/>
            <person name="Ni P."/>
            <person name="Dong W."/>
            <person name="Hu S."/>
            <person name="Zeng C."/>
            <person name="Zhang J."/>
            <person name="Zhang Y."/>
            <person name="Li R."/>
            <person name="Xu Z."/>
            <person name="Li S."/>
            <person name="Li X."/>
            <person name="Zheng H."/>
            <person name="Cong L."/>
            <person name="Lin L."/>
            <person name="Yin J."/>
            <person name="Geng J."/>
            <person name="Li G."/>
            <person name="Shi J."/>
            <person name="Liu J."/>
            <person name="Lv H."/>
            <person name="Li J."/>
            <person name="Wang J."/>
            <person name="Deng Y."/>
            <person name="Ran L."/>
            <person name="Shi X."/>
            <person name="Wang X."/>
            <person name="Wu Q."/>
            <person name="Li C."/>
            <person name="Ren X."/>
            <person name="Wang J."/>
            <person name="Wang X."/>
            <person name="Li D."/>
            <person name="Liu D."/>
            <person name="Zhang X."/>
            <person name="Ji Z."/>
            <person name="Zhao W."/>
            <person name="Sun Y."/>
            <person name="Zhang Z."/>
            <person name="Bao J."/>
            <person name="Han Y."/>
            <person name="Dong L."/>
            <person name="Ji J."/>
            <person name="Chen P."/>
            <person name="Wu S."/>
            <person name="Liu J."/>
            <person name="Xiao Y."/>
            <person name="Bu D."/>
            <person name="Tan J."/>
            <person name="Yang L."/>
            <person name="Ye C."/>
            <person name="Zhang J."/>
            <person name="Xu J."/>
            <person name="Zhou Y."/>
            <person name="Yu Y."/>
            <person name="Zhang B."/>
            <person name="Zhuang S."/>
            <person name="Wei H."/>
            <person name="Liu B."/>
            <person name="Lei M."/>
            <person name="Yu H."/>
            <person name="Li Y."/>
            <person name="Xu H."/>
            <person name="Wei S."/>
            <person name="He X."/>
            <person name="Fang L."/>
            <person name="Zhang Z."/>
            <person name="Zhang Y."/>
            <person name="Huang X."/>
            <person name="Su Z."/>
            <person name="Tong W."/>
            <person name="Li J."/>
            <person name="Tong Z."/>
            <person name="Li S."/>
            <person name="Ye J."/>
            <person name="Wang L."/>
            <person name="Fang L."/>
            <person name="Lei T."/>
            <person name="Chen C."/>
            <person name="Chen H."/>
            <person name="Xu Z."/>
            <person name="Li H."/>
            <person name="Huang H."/>
            <person name="Zhang F."/>
            <person name="Xu H."/>
            <person name="Li N."/>
            <person name="Zhao C."/>
            <person name="Li S."/>
            <person name="Dong L."/>
            <person name="Huang Y."/>
            <person name="Li L."/>
            <person name="Xi Y."/>
            <person name="Qi Q."/>
            <person name="Li W."/>
            <person name="Zhang B."/>
            <person name="Hu W."/>
            <person name="Zhang Y."/>
            <person name="Tian X."/>
            <person name="Jiao Y."/>
            <person name="Liang X."/>
            <person name="Jin J."/>
            <person name="Gao L."/>
            <person name="Zheng W."/>
            <person name="Hao B."/>
            <person name="Liu S."/>
            <person name="Wang W."/>
            <person name="Yuan L."/>
            <person name="Cao M."/>
            <person name="McDermott J."/>
            <person name="Samudrala R."/>
            <person name="Wang J."/>
            <person name="Wong G.K."/>
            <person name="Yang H."/>
        </authorList>
    </citation>
    <scope>NUCLEOTIDE SEQUENCE [LARGE SCALE GENOMIC DNA]</scope>
    <source>
        <strain evidence="3">cv. 93-11</strain>
    </source>
</reference>
<dbReference type="Gramene" id="BGIOSGA025708-TA">
    <property type="protein sequence ID" value="BGIOSGA025708-PA"/>
    <property type="gene ID" value="BGIOSGA025708"/>
</dbReference>
<dbReference type="EMBL" id="CM000132">
    <property type="protein sequence ID" value="EEC82043.1"/>
    <property type="molecule type" value="Genomic_DNA"/>
</dbReference>
<feature type="region of interest" description="Disordered" evidence="1">
    <location>
        <begin position="1"/>
        <end position="20"/>
    </location>
</feature>
<dbReference type="PANTHER" id="PTHR31973">
    <property type="entry name" value="POLYPROTEIN, PUTATIVE-RELATED"/>
    <property type="match status" value="1"/>
</dbReference>
<gene>
    <name evidence="2" type="ORF">OsI_26018</name>
</gene>
<accession>B8B690</accession>
<sequence>MATTPLPADPWARQRGDGSRRIQSDHLFKAMSIPNPKSIETCNVKRQSIFFLHHTSLAGIVLHSISEDVRLLENGQIPELFEIYAEESHFELIVSILDAAKGVPFAINALNPICVAPPEFPAEIHPEIPPDIPHEILADIPASIVGGFDQLTTEEAEVREADIFDNEEYVGVDDECLYIMVLPFEHTCSSTKLHKGKMATQGWCADRLSDWIKKNPSKGPTDARKKLEERYAIKLKYSKAWSAARCYTEDRFQWHLKHIWDVRPDAIEYLEKHHSRIWYRCGFSELSKCDYLTNNVSESFNNQIKGLNGLLIHELVDSIREIVMVKFALRRDCASKMDDGILPGVMKELNIATSNLKVVKVARSDHGFAEVTMVEIELGFKVHPPRLRRGAGRPRVRRIRGCLEPGRKKVKYKRCKQFGHFEKTCKLAEPLDEDDMAAEETSRKRRRPANVDVEASSSAPNKKKKKLQRRKEHHRR</sequence>
<evidence type="ECO:0000313" key="2">
    <source>
        <dbReference type="EMBL" id="EEC82043.1"/>
    </source>
</evidence>
<keyword evidence="3" id="KW-1185">Reference proteome</keyword>
<organism evidence="2 3">
    <name type="scientific">Oryza sativa subsp. indica</name>
    <name type="common">Rice</name>
    <dbReference type="NCBI Taxonomy" id="39946"/>
    <lineage>
        <taxon>Eukaryota</taxon>
        <taxon>Viridiplantae</taxon>
        <taxon>Streptophyta</taxon>
        <taxon>Embryophyta</taxon>
        <taxon>Tracheophyta</taxon>
        <taxon>Spermatophyta</taxon>
        <taxon>Magnoliopsida</taxon>
        <taxon>Liliopsida</taxon>
        <taxon>Poales</taxon>
        <taxon>Poaceae</taxon>
        <taxon>BOP clade</taxon>
        <taxon>Oryzoideae</taxon>
        <taxon>Oryzeae</taxon>
        <taxon>Oryzinae</taxon>
        <taxon>Oryza</taxon>
        <taxon>Oryza sativa</taxon>
    </lineage>
</organism>
<proteinExistence type="predicted"/>
<dbReference type="Proteomes" id="UP000007015">
    <property type="component" value="Chromosome 7"/>
</dbReference>